<reference evidence="1 2" key="1">
    <citation type="journal article" date="2019" name="Nat. Microbiol.">
        <title>Mediterranean grassland soil C-N compound turnover is dependent on rainfall and depth, and is mediated by genomically divergent microorganisms.</title>
        <authorList>
            <person name="Diamond S."/>
            <person name="Andeer P.F."/>
            <person name="Li Z."/>
            <person name="Crits-Christoph A."/>
            <person name="Burstein D."/>
            <person name="Anantharaman K."/>
            <person name="Lane K.R."/>
            <person name="Thomas B.C."/>
            <person name="Pan C."/>
            <person name="Northen T.R."/>
            <person name="Banfield J.F."/>
        </authorList>
    </citation>
    <scope>NUCLEOTIDE SEQUENCE [LARGE SCALE GENOMIC DNA]</scope>
    <source>
        <strain evidence="1">NP_4</strain>
    </source>
</reference>
<name>A0A537L2W6_9BACT</name>
<accession>A0A537L2W6</accession>
<comment type="caution">
    <text evidence="1">The sequence shown here is derived from an EMBL/GenBank/DDBJ whole genome shotgun (WGS) entry which is preliminary data.</text>
</comment>
<gene>
    <name evidence="1" type="ORF">E6H01_06880</name>
</gene>
<evidence type="ECO:0008006" key="3">
    <source>
        <dbReference type="Google" id="ProtNLM"/>
    </source>
</evidence>
<dbReference type="EMBL" id="VBAL01000083">
    <property type="protein sequence ID" value="TMJ02311.1"/>
    <property type="molecule type" value="Genomic_DNA"/>
</dbReference>
<dbReference type="AlphaFoldDB" id="A0A537L2W6"/>
<dbReference type="Proteomes" id="UP000319353">
    <property type="component" value="Unassembled WGS sequence"/>
</dbReference>
<dbReference type="Gene3D" id="2.160.10.10">
    <property type="entry name" value="Hexapeptide repeat proteins"/>
    <property type="match status" value="1"/>
</dbReference>
<sequence length="79" mass="8230">MISPSYISPSAVLEASVVGPYASIGDGARVISSHVKDSIINAHAIIEEARLEQSIVGERAVIRRATGKVNVGDSSVVEV</sequence>
<proteinExistence type="predicted"/>
<organism evidence="1 2">
    <name type="scientific">Candidatus Segetimicrobium genomatis</name>
    <dbReference type="NCBI Taxonomy" id="2569760"/>
    <lineage>
        <taxon>Bacteria</taxon>
        <taxon>Bacillati</taxon>
        <taxon>Candidatus Sysuimicrobiota</taxon>
        <taxon>Candidatus Sysuimicrobiia</taxon>
        <taxon>Candidatus Sysuimicrobiales</taxon>
        <taxon>Candidatus Segetimicrobiaceae</taxon>
        <taxon>Candidatus Segetimicrobium</taxon>
    </lineage>
</organism>
<evidence type="ECO:0000313" key="2">
    <source>
        <dbReference type="Proteomes" id="UP000319353"/>
    </source>
</evidence>
<dbReference type="InterPro" id="IPR011004">
    <property type="entry name" value="Trimer_LpxA-like_sf"/>
</dbReference>
<dbReference type="SUPFAM" id="SSF51161">
    <property type="entry name" value="Trimeric LpxA-like enzymes"/>
    <property type="match status" value="1"/>
</dbReference>
<protein>
    <recommendedName>
        <fullName evidence="3">Glucose-1-phosphate thymidylyltransferase</fullName>
    </recommendedName>
</protein>
<evidence type="ECO:0000313" key="1">
    <source>
        <dbReference type="EMBL" id="TMJ02311.1"/>
    </source>
</evidence>